<gene>
    <name evidence="1" type="ORF">NCTC12971_02486</name>
</gene>
<dbReference type="Proteomes" id="UP000307968">
    <property type="component" value="Chromosome"/>
</dbReference>
<dbReference type="RefSeq" id="WP_054306641.1">
    <property type="nucleotide sequence ID" value="NZ_CAMIPJ010000001.1"/>
</dbReference>
<evidence type="ECO:0000313" key="1">
    <source>
        <dbReference type="EMBL" id="VTP62145.1"/>
    </source>
</evidence>
<accession>A0A4U9HEN7</accession>
<protein>
    <recommendedName>
        <fullName evidence="3">Lipoprotein</fullName>
    </recommendedName>
</protein>
<name>A0A4U9HEN7_SERRU</name>
<reference evidence="1 2" key="1">
    <citation type="submission" date="2019-05" db="EMBL/GenBank/DDBJ databases">
        <authorList>
            <consortium name="Pathogen Informatics"/>
        </authorList>
    </citation>
    <scope>NUCLEOTIDE SEQUENCE [LARGE SCALE GENOMIC DNA]</scope>
    <source>
        <strain evidence="1 2">NCTC12971</strain>
    </source>
</reference>
<dbReference type="EMBL" id="LR590463">
    <property type="protein sequence ID" value="VTP62145.1"/>
    <property type="molecule type" value="Genomic_DNA"/>
</dbReference>
<sequence>MKRYLLPIIVVLSLVGCDQAPKFDGSSKGALLYSGENISASLSDEKKAELKQATLDISRYTDVVTSVDIGPGREAEKEAENMYLKIMDGKTVDEVIAESKRLKEKTEQKIAEATSKH</sequence>
<dbReference type="GeneID" id="61765549"/>
<dbReference type="AlphaFoldDB" id="A0A4U9HEN7"/>
<evidence type="ECO:0000313" key="2">
    <source>
        <dbReference type="Proteomes" id="UP000307968"/>
    </source>
</evidence>
<dbReference type="InterPro" id="IPR046516">
    <property type="entry name" value="DUF6694"/>
</dbReference>
<dbReference type="Pfam" id="PF20404">
    <property type="entry name" value="DUF6694"/>
    <property type="match status" value="1"/>
</dbReference>
<proteinExistence type="predicted"/>
<evidence type="ECO:0008006" key="3">
    <source>
        <dbReference type="Google" id="ProtNLM"/>
    </source>
</evidence>
<dbReference type="PROSITE" id="PS51257">
    <property type="entry name" value="PROKAR_LIPOPROTEIN"/>
    <property type="match status" value="1"/>
</dbReference>
<organism evidence="1 2">
    <name type="scientific">Serratia rubidaea</name>
    <name type="common">Serratia marinorubra</name>
    <dbReference type="NCBI Taxonomy" id="61652"/>
    <lineage>
        <taxon>Bacteria</taxon>
        <taxon>Pseudomonadati</taxon>
        <taxon>Pseudomonadota</taxon>
        <taxon>Gammaproteobacteria</taxon>
        <taxon>Enterobacterales</taxon>
        <taxon>Yersiniaceae</taxon>
        <taxon>Serratia</taxon>
    </lineage>
</organism>